<feature type="signal peptide" evidence="2">
    <location>
        <begin position="1"/>
        <end position="27"/>
    </location>
</feature>
<comment type="caution">
    <text evidence="3">The sequence shown here is derived from an EMBL/GenBank/DDBJ whole genome shotgun (WGS) entry which is preliminary data.</text>
</comment>
<dbReference type="SUPFAM" id="SSF50685">
    <property type="entry name" value="Barwin-like endoglucanases"/>
    <property type="match status" value="1"/>
</dbReference>
<keyword evidence="1 2" id="KW-0732">Signal</keyword>
<name>A0A9N9G2L5_9GLOM</name>
<keyword evidence="4" id="KW-1185">Reference proteome</keyword>
<evidence type="ECO:0000313" key="3">
    <source>
        <dbReference type="EMBL" id="CAG8575448.1"/>
    </source>
</evidence>
<evidence type="ECO:0000256" key="2">
    <source>
        <dbReference type="SAM" id="SignalP"/>
    </source>
</evidence>
<dbReference type="PANTHER" id="PTHR31836">
    <property type="match status" value="1"/>
</dbReference>
<dbReference type="InterPro" id="IPR036908">
    <property type="entry name" value="RlpA-like_sf"/>
</dbReference>
<proteinExistence type="predicted"/>
<dbReference type="CDD" id="cd22191">
    <property type="entry name" value="DPBB_RlpA_EXP_N-like"/>
    <property type="match status" value="1"/>
</dbReference>
<protein>
    <submittedName>
        <fullName evidence="3">7667_t:CDS:1</fullName>
    </submittedName>
</protein>
<accession>A0A9N9G2L5</accession>
<dbReference type="EMBL" id="CAJVPK010001188">
    <property type="protein sequence ID" value="CAG8575448.1"/>
    <property type="molecule type" value="Genomic_DNA"/>
</dbReference>
<dbReference type="AlphaFoldDB" id="A0A9N9G2L5"/>
<feature type="chain" id="PRO_5040302658" evidence="2">
    <location>
        <begin position="28"/>
        <end position="135"/>
    </location>
</feature>
<evidence type="ECO:0000256" key="1">
    <source>
        <dbReference type="ARBA" id="ARBA00022729"/>
    </source>
</evidence>
<evidence type="ECO:0000313" key="4">
    <source>
        <dbReference type="Proteomes" id="UP000789706"/>
    </source>
</evidence>
<dbReference type="Proteomes" id="UP000789706">
    <property type="component" value="Unassembled WGS sequence"/>
</dbReference>
<dbReference type="InterPro" id="IPR051477">
    <property type="entry name" value="Expansin_CellWall"/>
</dbReference>
<dbReference type="PANTHER" id="PTHR31836:SF28">
    <property type="entry name" value="SRCR DOMAIN-CONTAINING PROTEIN-RELATED"/>
    <property type="match status" value="1"/>
</dbReference>
<organism evidence="3 4">
    <name type="scientific">Diversispora eburnea</name>
    <dbReference type="NCBI Taxonomy" id="1213867"/>
    <lineage>
        <taxon>Eukaryota</taxon>
        <taxon>Fungi</taxon>
        <taxon>Fungi incertae sedis</taxon>
        <taxon>Mucoromycota</taxon>
        <taxon>Glomeromycotina</taxon>
        <taxon>Glomeromycetes</taxon>
        <taxon>Diversisporales</taxon>
        <taxon>Diversisporaceae</taxon>
        <taxon>Diversispora</taxon>
    </lineage>
</organism>
<dbReference type="OrthoDB" id="623670at2759"/>
<sequence>MSSVFTNSRFMFLVMVIVVLLTFNIDSFNSAPIGVPKNTNIFKRETGQITYYNPGLGACGITSSDHEFVCAIPAVVFDKYTPNGNPNKNSKCGTYATVTRGTRSVTCKIVDRCVGSAAFEQIGSLSEGRVEGSWA</sequence>
<gene>
    <name evidence="3" type="ORF">DEBURN_LOCUS8302</name>
</gene>
<dbReference type="Gene3D" id="2.40.40.10">
    <property type="entry name" value="RlpA-like domain"/>
    <property type="match status" value="1"/>
</dbReference>
<reference evidence="3" key="1">
    <citation type="submission" date="2021-06" db="EMBL/GenBank/DDBJ databases">
        <authorList>
            <person name="Kallberg Y."/>
            <person name="Tangrot J."/>
            <person name="Rosling A."/>
        </authorList>
    </citation>
    <scope>NUCLEOTIDE SEQUENCE</scope>
    <source>
        <strain evidence="3">AZ414A</strain>
    </source>
</reference>